<protein>
    <submittedName>
        <fullName evidence="3">Nitrilase</fullName>
    </submittedName>
</protein>
<dbReference type="Proteomes" id="UP000256774">
    <property type="component" value="Unassembled WGS sequence"/>
</dbReference>
<dbReference type="PANTHER" id="PTHR23088:SF27">
    <property type="entry name" value="DEAMINATED GLUTATHIONE AMIDASE"/>
    <property type="match status" value="1"/>
</dbReference>
<dbReference type="InterPro" id="IPR001110">
    <property type="entry name" value="UPF0012_CS"/>
</dbReference>
<sequence>MRVGALELCSSDDIAANQQAISYGICQAQSAGVELLVLPENCLVFGPDAVAQAALAHASWLAWLAAQARAAKIWLLAGTVPLPYRPDGTPVPNGRVRSASLLFSAWGECVGRYDKRHLFDAQVGDAQGAYRESARYEPGDEAELLLTPWGALGVLTCYDLRFPEQARVLRKAGAQLLVVPAAFTAATGAAHWQVLLRARAIENQCAVIGAAQGGQHSATRQTWGHSQIIDAWGQVLAIRDESGQPALVVADIDQQQQQQWRADMPVEAHRLD</sequence>
<evidence type="ECO:0000313" key="4">
    <source>
        <dbReference type="Proteomes" id="UP000256774"/>
    </source>
</evidence>
<dbReference type="PANTHER" id="PTHR23088">
    <property type="entry name" value="NITRILASE-RELATED"/>
    <property type="match status" value="1"/>
</dbReference>
<dbReference type="PROSITE" id="PS01227">
    <property type="entry name" value="UPF0012"/>
    <property type="match status" value="1"/>
</dbReference>
<dbReference type="InterPro" id="IPR003010">
    <property type="entry name" value="C-N_Hydrolase"/>
</dbReference>
<comment type="similarity">
    <text evidence="1">Belongs to the carbon-nitrogen hydrolase superfamily. NIT1/NIT2 family.</text>
</comment>
<dbReference type="Pfam" id="PF00795">
    <property type="entry name" value="CN_hydrolase"/>
    <property type="match status" value="1"/>
</dbReference>
<feature type="domain" description="CN hydrolase" evidence="2">
    <location>
        <begin position="1"/>
        <end position="254"/>
    </location>
</feature>
<dbReference type="AlphaFoldDB" id="A0A3E0H587"/>
<proteinExistence type="inferred from homology"/>
<evidence type="ECO:0000259" key="2">
    <source>
        <dbReference type="PROSITE" id="PS50263"/>
    </source>
</evidence>
<dbReference type="Gene3D" id="3.60.110.10">
    <property type="entry name" value="Carbon-nitrogen hydrolase"/>
    <property type="match status" value="1"/>
</dbReference>
<gene>
    <name evidence="3" type="ORF">DFR26_0874</name>
</gene>
<evidence type="ECO:0000313" key="3">
    <source>
        <dbReference type="EMBL" id="REH38713.1"/>
    </source>
</evidence>
<evidence type="ECO:0000256" key="1">
    <source>
        <dbReference type="ARBA" id="ARBA00010613"/>
    </source>
</evidence>
<name>A0A3E0H587_9GAMM</name>
<dbReference type="InterPro" id="IPR036526">
    <property type="entry name" value="C-N_Hydrolase_sf"/>
</dbReference>
<dbReference type="PROSITE" id="PS50263">
    <property type="entry name" value="CN_HYDROLASE"/>
    <property type="match status" value="1"/>
</dbReference>
<accession>A0A3E0H587</accession>
<dbReference type="SUPFAM" id="SSF56317">
    <property type="entry name" value="Carbon-nitrogen hydrolase"/>
    <property type="match status" value="1"/>
</dbReference>
<dbReference type="RefSeq" id="WP_116207746.1">
    <property type="nucleotide sequence ID" value="NZ_QUNR01000002.1"/>
</dbReference>
<comment type="caution">
    <text evidence="3">The sequence shown here is derived from an EMBL/GenBank/DDBJ whole genome shotgun (WGS) entry which is preliminary data.</text>
</comment>
<keyword evidence="4" id="KW-1185">Reference proteome</keyword>
<reference evidence="3 4" key="1">
    <citation type="submission" date="2018-08" db="EMBL/GenBank/DDBJ databases">
        <title>Genomic Encyclopedia of Type Strains, Phase IV (KMG-IV): sequencing the most valuable type-strain genomes for metagenomic binning, comparative biology and taxonomic classification.</title>
        <authorList>
            <person name="Goeker M."/>
        </authorList>
    </citation>
    <scope>NUCLEOTIDE SEQUENCE [LARGE SCALE GENOMIC DNA]</scope>
    <source>
        <strain evidence="3 4">DSM 26022</strain>
    </source>
</reference>
<organism evidence="3 4">
    <name type="scientific">Paraperlucidibaca baekdonensis</name>
    <dbReference type="NCBI Taxonomy" id="748120"/>
    <lineage>
        <taxon>Bacteria</taxon>
        <taxon>Pseudomonadati</taxon>
        <taxon>Pseudomonadota</taxon>
        <taxon>Gammaproteobacteria</taxon>
        <taxon>Moraxellales</taxon>
        <taxon>Moraxellaceae</taxon>
        <taxon>Paraperlucidibaca</taxon>
    </lineage>
</organism>
<dbReference type="EMBL" id="QUNR01000002">
    <property type="protein sequence ID" value="REH38713.1"/>
    <property type="molecule type" value="Genomic_DNA"/>
</dbReference>
<dbReference type="OrthoDB" id="9811121at2"/>